<protein>
    <recommendedName>
        <fullName evidence="5">Lipoprotein</fullName>
    </recommendedName>
</protein>
<dbReference type="EMBL" id="JAKLTR010000001">
    <property type="protein sequence ID" value="MCG2612712.1"/>
    <property type="molecule type" value="Genomic_DNA"/>
</dbReference>
<sequence>MKTIRQYAVLAFATLILASCSTHPRGFSSPPGHQKKAAGSKSAKPFAPGQQKKNR</sequence>
<gene>
    <name evidence="3" type="ORF">LZZ85_00410</name>
</gene>
<dbReference type="RefSeq" id="WP_237867941.1">
    <property type="nucleotide sequence ID" value="NZ_JAKLTR010000001.1"/>
</dbReference>
<feature type="region of interest" description="Disordered" evidence="1">
    <location>
        <begin position="23"/>
        <end position="55"/>
    </location>
</feature>
<proteinExistence type="predicted"/>
<feature type="signal peptide" evidence="2">
    <location>
        <begin position="1"/>
        <end position="24"/>
    </location>
</feature>
<evidence type="ECO:0000313" key="4">
    <source>
        <dbReference type="Proteomes" id="UP001165367"/>
    </source>
</evidence>
<evidence type="ECO:0008006" key="5">
    <source>
        <dbReference type="Google" id="ProtNLM"/>
    </source>
</evidence>
<evidence type="ECO:0000313" key="3">
    <source>
        <dbReference type="EMBL" id="MCG2612712.1"/>
    </source>
</evidence>
<dbReference type="Proteomes" id="UP001165367">
    <property type="component" value="Unassembled WGS sequence"/>
</dbReference>
<organism evidence="3 4">
    <name type="scientific">Terrimonas ginsenosidimutans</name>
    <dbReference type="NCBI Taxonomy" id="2908004"/>
    <lineage>
        <taxon>Bacteria</taxon>
        <taxon>Pseudomonadati</taxon>
        <taxon>Bacteroidota</taxon>
        <taxon>Chitinophagia</taxon>
        <taxon>Chitinophagales</taxon>
        <taxon>Chitinophagaceae</taxon>
        <taxon>Terrimonas</taxon>
    </lineage>
</organism>
<dbReference type="PROSITE" id="PS51257">
    <property type="entry name" value="PROKAR_LIPOPROTEIN"/>
    <property type="match status" value="1"/>
</dbReference>
<keyword evidence="2" id="KW-0732">Signal</keyword>
<feature type="chain" id="PRO_5046387675" description="Lipoprotein" evidence="2">
    <location>
        <begin position="25"/>
        <end position="55"/>
    </location>
</feature>
<evidence type="ECO:0000256" key="1">
    <source>
        <dbReference type="SAM" id="MobiDB-lite"/>
    </source>
</evidence>
<name>A0ABS9KK73_9BACT</name>
<comment type="caution">
    <text evidence="3">The sequence shown here is derived from an EMBL/GenBank/DDBJ whole genome shotgun (WGS) entry which is preliminary data.</text>
</comment>
<reference evidence="3" key="1">
    <citation type="submission" date="2022-01" db="EMBL/GenBank/DDBJ databases">
        <authorList>
            <person name="Jo J.-H."/>
            <person name="Im W.-T."/>
        </authorList>
    </citation>
    <scope>NUCLEOTIDE SEQUENCE</scope>
    <source>
        <strain evidence="3">NA20</strain>
    </source>
</reference>
<keyword evidence="4" id="KW-1185">Reference proteome</keyword>
<evidence type="ECO:0000256" key="2">
    <source>
        <dbReference type="SAM" id="SignalP"/>
    </source>
</evidence>
<accession>A0ABS9KK73</accession>